<protein>
    <submittedName>
        <fullName evidence="1">Uncharacterized protein</fullName>
    </submittedName>
</protein>
<sequence length="231" mass="26376">MPVLPLLPFPAFLLTTQSGPAGRIFFRPSGHFQRHLEGPATIYTLRLCWHSLQYPKKRGHKQIAETTTLERIPEEAGVVVPLAHLMITVWGQCKLTLYILDESGFQGHRICLNAHENPRKDRLWPRGIFCSSMSPSGTRSQRFALQGWTYCRRIRCDARLHQTHEIDRACRTDQTYLGSSMLGQSPARARVDAEIWVLLRLITSRNRGSKTHDFWASETGQLAKMYICSSS</sequence>
<dbReference type="AlphaFoldDB" id="A0A448WWV1"/>
<evidence type="ECO:0000313" key="2">
    <source>
        <dbReference type="Proteomes" id="UP000784294"/>
    </source>
</evidence>
<name>A0A448WWV1_9PLAT</name>
<organism evidence="1 2">
    <name type="scientific">Protopolystoma xenopodis</name>
    <dbReference type="NCBI Taxonomy" id="117903"/>
    <lineage>
        <taxon>Eukaryota</taxon>
        <taxon>Metazoa</taxon>
        <taxon>Spiralia</taxon>
        <taxon>Lophotrochozoa</taxon>
        <taxon>Platyhelminthes</taxon>
        <taxon>Monogenea</taxon>
        <taxon>Polyopisthocotylea</taxon>
        <taxon>Polystomatidea</taxon>
        <taxon>Polystomatidae</taxon>
        <taxon>Protopolystoma</taxon>
    </lineage>
</organism>
<dbReference type="Proteomes" id="UP000784294">
    <property type="component" value="Unassembled WGS sequence"/>
</dbReference>
<accession>A0A448WWV1</accession>
<evidence type="ECO:0000313" key="1">
    <source>
        <dbReference type="EMBL" id="VEL22204.1"/>
    </source>
</evidence>
<proteinExistence type="predicted"/>
<keyword evidence="2" id="KW-1185">Reference proteome</keyword>
<gene>
    <name evidence="1" type="ORF">PXEA_LOCUS15644</name>
</gene>
<comment type="caution">
    <text evidence="1">The sequence shown here is derived from an EMBL/GenBank/DDBJ whole genome shotgun (WGS) entry which is preliminary data.</text>
</comment>
<dbReference type="EMBL" id="CAAALY010055200">
    <property type="protein sequence ID" value="VEL22204.1"/>
    <property type="molecule type" value="Genomic_DNA"/>
</dbReference>
<reference evidence="1" key="1">
    <citation type="submission" date="2018-11" db="EMBL/GenBank/DDBJ databases">
        <authorList>
            <consortium name="Pathogen Informatics"/>
        </authorList>
    </citation>
    <scope>NUCLEOTIDE SEQUENCE</scope>
</reference>